<proteinExistence type="predicted"/>
<dbReference type="Proteomes" id="UP000718630">
    <property type="component" value="Unassembled WGS sequence"/>
</dbReference>
<reference evidence="2" key="1">
    <citation type="submission" date="2020-04" db="EMBL/GenBank/DDBJ databases">
        <title>Deep metagenomics examines the oral microbiome during advanced dental caries in children, revealing novel taxa and co-occurrences with host molecules.</title>
        <authorList>
            <person name="Baker J.L."/>
            <person name="Morton J.T."/>
            <person name="Dinis M."/>
            <person name="Alvarez R."/>
            <person name="Tran N.C."/>
            <person name="Knight R."/>
            <person name="Edlund A."/>
        </authorList>
    </citation>
    <scope>NUCLEOTIDE SEQUENCE</scope>
    <source>
        <strain evidence="2">JCVI_32_bin.64</strain>
    </source>
</reference>
<feature type="transmembrane region" description="Helical" evidence="1">
    <location>
        <begin position="16"/>
        <end position="41"/>
    </location>
</feature>
<dbReference type="EMBL" id="JABZFZ010000020">
    <property type="protein sequence ID" value="MBF0939413.1"/>
    <property type="molecule type" value="Genomic_DNA"/>
</dbReference>
<sequence length="93" mass="9965">MSSQQLRAIRATGKWALVYALGAMLLNLVCQTLGTYLLWWADLQKGSSRPLGFVVQFVVNVLQGASDFTVIGLCAAAAFITWRVAGTVEGGSE</sequence>
<comment type="caution">
    <text evidence="2">The sequence shown here is derived from an EMBL/GenBank/DDBJ whole genome shotgun (WGS) entry which is preliminary data.</text>
</comment>
<name>A0A929MZF9_9ACTO</name>
<protein>
    <submittedName>
        <fullName evidence="2">Uncharacterized protein</fullName>
    </submittedName>
</protein>
<evidence type="ECO:0000313" key="2">
    <source>
        <dbReference type="EMBL" id="MBF0939413.1"/>
    </source>
</evidence>
<accession>A0A929MZF9</accession>
<evidence type="ECO:0000256" key="1">
    <source>
        <dbReference type="SAM" id="Phobius"/>
    </source>
</evidence>
<organism evidence="2 3">
    <name type="scientific">Schaalia georgiae</name>
    <dbReference type="NCBI Taxonomy" id="52768"/>
    <lineage>
        <taxon>Bacteria</taxon>
        <taxon>Bacillati</taxon>
        <taxon>Actinomycetota</taxon>
        <taxon>Actinomycetes</taxon>
        <taxon>Actinomycetales</taxon>
        <taxon>Actinomycetaceae</taxon>
        <taxon>Schaalia</taxon>
    </lineage>
</organism>
<gene>
    <name evidence="2" type="ORF">HXK03_00855</name>
</gene>
<dbReference type="AlphaFoldDB" id="A0A929MZF9"/>
<evidence type="ECO:0000313" key="3">
    <source>
        <dbReference type="Proteomes" id="UP000718630"/>
    </source>
</evidence>
<feature type="transmembrane region" description="Helical" evidence="1">
    <location>
        <begin position="61"/>
        <end position="82"/>
    </location>
</feature>
<keyword evidence="1" id="KW-1133">Transmembrane helix</keyword>
<keyword evidence="1" id="KW-0812">Transmembrane</keyword>
<keyword evidence="1" id="KW-0472">Membrane</keyword>